<reference evidence="7 8" key="1">
    <citation type="journal article" date="2014" name="Int. J. Syst. Evol. Microbiol.">
        <title>Complete genome sequence of Corynebacterium casei LMG S-19264T (=DSM 44701T), isolated from a smear-ripened cheese.</title>
        <authorList>
            <consortium name="US DOE Joint Genome Institute (JGI-PGF)"/>
            <person name="Walter F."/>
            <person name="Albersmeier A."/>
            <person name="Kalinowski J."/>
            <person name="Ruckert C."/>
        </authorList>
    </citation>
    <scope>NUCLEOTIDE SEQUENCE [LARGE SCALE GENOMIC DNA]</scope>
    <source>
        <strain evidence="7 8">KCTC 19473</strain>
    </source>
</reference>
<keyword evidence="4 5" id="KW-0067">ATP-binding</keyword>
<dbReference type="InterPro" id="IPR008271">
    <property type="entry name" value="Ser/Thr_kinase_AS"/>
</dbReference>
<dbReference type="EMBL" id="BMXL01000004">
    <property type="protein sequence ID" value="GHD20574.1"/>
    <property type="molecule type" value="Genomic_DNA"/>
</dbReference>
<comment type="caution">
    <text evidence="7">The sequence shown here is derived from an EMBL/GenBank/DDBJ whole genome shotgun (WGS) entry which is preliminary data.</text>
</comment>
<keyword evidence="8" id="KW-1185">Reference proteome</keyword>
<dbReference type="SMART" id="SM00220">
    <property type="entry name" value="S_TKc"/>
    <property type="match status" value="1"/>
</dbReference>
<dbReference type="AlphaFoldDB" id="A0A918XA44"/>
<feature type="binding site" evidence="5">
    <location>
        <position position="43"/>
    </location>
    <ligand>
        <name>ATP</name>
        <dbReference type="ChEBI" id="CHEBI:30616"/>
    </ligand>
</feature>
<dbReference type="PANTHER" id="PTHR43289">
    <property type="entry name" value="MITOGEN-ACTIVATED PROTEIN KINASE KINASE KINASE 20-RELATED"/>
    <property type="match status" value="1"/>
</dbReference>
<evidence type="ECO:0000256" key="4">
    <source>
        <dbReference type="ARBA" id="ARBA00022840"/>
    </source>
</evidence>
<keyword evidence="2 5" id="KW-0547">Nucleotide-binding</keyword>
<evidence type="ECO:0000256" key="2">
    <source>
        <dbReference type="ARBA" id="ARBA00022741"/>
    </source>
</evidence>
<dbReference type="PANTHER" id="PTHR43289:SF34">
    <property type="entry name" value="SERINE_THREONINE-PROTEIN KINASE YBDM-RELATED"/>
    <property type="match status" value="1"/>
</dbReference>
<proteinExistence type="predicted"/>
<keyword evidence="1" id="KW-0808">Transferase</keyword>
<dbReference type="PROSITE" id="PS00108">
    <property type="entry name" value="PROTEIN_KINASE_ST"/>
    <property type="match status" value="1"/>
</dbReference>
<dbReference type="PROSITE" id="PS50011">
    <property type="entry name" value="PROTEIN_KINASE_DOM"/>
    <property type="match status" value="1"/>
</dbReference>
<accession>A0A918XA44</accession>
<dbReference type="InterPro" id="IPR011009">
    <property type="entry name" value="Kinase-like_dom_sf"/>
</dbReference>
<evidence type="ECO:0000313" key="8">
    <source>
        <dbReference type="Proteomes" id="UP000654947"/>
    </source>
</evidence>
<evidence type="ECO:0000313" key="7">
    <source>
        <dbReference type="EMBL" id="GHD20574.1"/>
    </source>
</evidence>
<evidence type="ECO:0000256" key="3">
    <source>
        <dbReference type="ARBA" id="ARBA00022777"/>
    </source>
</evidence>
<protein>
    <recommendedName>
        <fullName evidence="6">Protein kinase domain-containing protein</fullName>
    </recommendedName>
</protein>
<feature type="domain" description="Protein kinase" evidence="6">
    <location>
        <begin position="15"/>
        <end position="272"/>
    </location>
</feature>
<organism evidence="7 8">
    <name type="scientific">Nocardiopsis kunsanensis</name>
    <dbReference type="NCBI Taxonomy" id="141693"/>
    <lineage>
        <taxon>Bacteria</taxon>
        <taxon>Bacillati</taxon>
        <taxon>Actinomycetota</taxon>
        <taxon>Actinomycetes</taxon>
        <taxon>Streptosporangiales</taxon>
        <taxon>Nocardiopsidaceae</taxon>
        <taxon>Nocardiopsis</taxon>
    </lineage>
</organism>
<evidence type="ECO:0000256" key="1">
    <source>
        <dbReference type="ARBA" id="ARBA00022679"/>
    </source>
</evidence>
<dbReference type="GO" id="GO:0004674">
    <property type="term" value="F:protein serine/threonine kinase activity"/>
    <property type="evidence" value="ECO:0007669"/>
    <property type="project" value="TreeGrafter"/>
</dbReference>
<dbReference type="InterPro" id="IPR000719">
    <property type="entry name" value="Prot_kinase_dom"/>
</dbReference>
<dbReference type="RefSeq" id="WP_051049498.1">
    <property type="nucleotide sequence ID" value="NZ_BMXL01000004.1"/>
</dbReference>
<dbReference type="Gene3D" id="3.30.200.20">
    <property type="entry name" value="Phosphorylase Kinase, domain 1"/>
    <property type="match status" value="1"/>
</dbReference>
<dbReference type="Gene3D" id="1.10.510.10">
    <property type="entry name" value="Transferase(Phosphotransferase) domain 1"/>
    <property type="match status" value="1"/>
</dbReference>
<dbReference type="PROSITE" id="PS00107">
    <property type="entry name" value="PROTEIN_KINASE_ATP"/>
    <property type="match status" value="1"/>
</dbReference>
<dbReference type="InterPro" id="IPR017441">
    <property type="entry name" value="Protein_kinase_ATP_BS"/>
</dbReference>
<dbReference type="CDD" id="cd14014">
    <property type="entry name" value="STKc_PknB_like"/>
    <property type="match status" value="1"/>
</dbReference>
<dbReference type="Proteomes" id="UP000654947">
    <property type="component" value="Unassembled WGS sequence"/>
</dbReference>
<name>A0A918XA44_9ACTN</name>
<dbReference type="SUPFAM" id="SSF56112">
    <property type="entry name" value="Protein kinase-like (PK-like)"/>
    <property type="match status" value="1"/>
</dbReference>
<dbReference type="Pfam" id="PF00069">
    <property type="entry name" value="Pkinase"/>
    <property type="match status" value="1"/>
</dbReference>
<sequence length="344" mass="36383">MQPLRDEDPRTLGEITLLGRLGKGGMGVVYLGLAPDGDHAAVKTMLGEYAAQSDMRERFQREATALGLVQGPGTAAFMGASQPDADRPWLAMEYITGLDLAEYVKRDGALEEAVGTGLLLLLTDALASVHRAGLLHRDLKPANVMLGPTGPKVVDFGLAAIGRAGGDLTAVGSHMGTALFMAPEQFGAADQVTRAADVYALGAVSSFALTGRYPYYGPTDYAVQQRILDPRTAPDLEGVPETLLPLLRSLLSAEPDERPPLTEVRALLLERLSALDLTPGSARELVAGSTHVPGTEVPDTVPATPRVRVRTTRAAPTRHETAPQKAALAAERLRKAYARPAVAA</sequence>
<gene>
    <name evidence="7" type="ORF">GCM10007147_13110</name>
</gene>
<dbReference type="GO" id="GO:0005524">
    <property type="term" value="F:ATP binding"/>
    <property type="evidence" value="ECO:0007669"/>
    <property type="project" value="UniProtKB-UniRule"/>
</dbReference>
<keyword evidence="3" id="KW-0418">Kinase</keyword>
<evidence type="ECO:0000259" key="6">
    <source>
        <dbReference type="PROSITE" id="PS50011"/>
    </source>
</evidence>
<evidence type="ECO:0000256" key="5">
    <source>
        <dbReference type="PROSITE-ProRule" id="PRU10141"/>
    </source>
</evidence>